<evidence type="ECO:0000313" key="2">
    <source>
        <dbReference type="EMBL" id="EPX57314.1"/>
    </source>
</evidence>
<evidence type="ECO:0000313" key="3">
    <source>
        <dbReference type="Proteomes" id="UP000011682"/>
    </source>
</evidence>
<protein>
    <submittedName>
        <fullName evidence="2">Uncharacterized protein</fullName>
    </submittedName>
</protein>
<dbReference type="EMBL" id="ANAH02000064">
    <property type="protein sequence ID" value="EPX57314.1"/>
    <property type="molecule type" value="Genomic_DNA"/>
</dbReference>
<gene>
    <name evidence="2" type="ORF">D187_007068</name>
</gene>
<comment type="caution">
    <text evidence="2">The sequence shown here is derived from an EMBL/GenBank/DDBJ whole genome shotgun (WGS) entry which is preliminary data.</text>
</comment>
<reference evidence="2" key="1">
    <citation type="submission" date="2013-05" db="EMBL/GenBank/DDBJ databases">
        <title>Genome assembly of Cystobacter fuscus DSM 2262.</title>
        <authorList>
            <person name="Sharma G."/>
            <person name="Khatri I."/>
            <person name="Kaur C."/>
            <person name="Mayilraj S."/>
            <person name="Subramanian S."/>
        </authorList>
    </citation>
    <scope>NUCLEOTIDE SEQUENCE [LARGE SCALE GENOMIC DNA]</scope>
    <source>
        <strain evidence="2">DSM 2262</strain>
    </source>
</reference>
<feature type="region of interest" description="Disordered" evidence="1">
    <location>
        <begin position="1"/>
        <end position="29"/>
    </location>
</feature>
<name>S9Q7K4_CYSF2</name>
<keyword evidence="3" id="KW-1185">Reference proteome</keyword>
<sequence>MDVLFLNERRHPQPPRRRSSTPNAPGERRVPICPRWRRLLFKGLGFVALISG</sequence>
<accession>S9Q7K4</accession>
<evidence type="ECO:0000256" key="1">
    <source>
        <dbReference type="SAM" id="MobiDB-lite"/>
    </source>
</evidence>
<proteinExistence type="predicted"/>
<dbReference type="Proteomes" id="UP000011682">
    <property type="component" value="Unassembled WGS sequence"/>
</dbReference>
<dbReference type="AlphaFoldDB" id="S9Q7K4"/>
<organism evidence="2 3">
    <name type="scientific">Cystobacter fuscus (strain ATCC 25194 / DSM 2262 / NBRC 100088 / M29)</name>
    <dbReference type="NCBI Taxonomy" id="1242864"/>
    <lineage>
        <taxon>Bacteria</taxon>
        <taxon>Pseudomonadati</taxon>
        <taxon>Myxococcota</taxon>
        <taxon>Myxococcia</taxon>
        <taxon>Myxococcales</taxon>
        <taxon>Cystobacterineae</taxon>
        <taxon>Archangiaceae</taxon>
        <taxon>Cystobacter</taxon>
    </lineage>
</organism>